<evidence type="ECO:0000256" key="6">
    <source>
        <dbReference type="ARBA" id="ARBA00022723"/>
    </source>
</evidence>
<dbReference type="Pfam" id="PF05253">
    <property type="entry name" value="zf-U11-48K"/>
    <property type="match status" value="1"/>
</dbReference>
<evidence type="ECO:0000256" key="8">
    <source>
        <dbReference type="ARBA" id="ARBA00022833"/>
    </source>
</evidence>
<name>A0AAV2RRK8_MEGNR</name>
<dbReference type="PROSITE" id="PS51800">
    <property type="entry name" value="ZF_CHHC_U11_48K"/>
    <property type="match status" value="1"/>
</dbReference>
<evidence type="ECO:0000256" key="4">
    <source>
        <dbReference type="ARBA" id="ARBA00022691"/>
    </source>
</evidence>
<feature type="domain" description="CHHC U11-48K-type" evidence="14">
    <location>
        <begin position="57"/>
        <end position="84"/>
    </location>
</feature>
<evidence type="ECO:0000256" key="13">
    <source>
        <dbReference type="SAM" id="MobiDB-lite"/>
    </source>
</evidence>
<dbReference type="PANTHER" id="PTHR12998">
    <property type="entry name" value="TRNA:M(4)X MODIFICATION ENZYME TRM13 HOMOLOG"/>
    <property type="match status" value="1"/>
</dbReference>
<feature type="region of interest" description="Disordered" evidence="13">
    <location>
        <begin position="1"/>
        <end position="23"/>
    </location>
</feature>
<dbReference type="EC" id="2.1.1.225" evidence="12"/>
<comment type="caution">
    <text evidence="15">The sequence shown here is derived from an EMBL/GenBank/DDBJ whole genome shotgun (WGS) entry which is preliminary data.</text>
</comment>
<evidence type="ECO:0000256" key="7">
    <source>
        <dbReference type="ARBA" id="ARBA00022771"/>
    </source>
</evidence>
<keyword evidence="5 12" id="KW-0819">tRNA processing</keyword>
<dbReference type="Pfam" id="PF05206">
    <property type="entry name" value="TRM13"/>
    <property type="match status" value="1"/>
</dbReference>
<dbReference type="GO" id="GO:0106050">
    <property type="term" value="F:tRNA 2'-O-methyltransferase activity"/>
    <property type="evidence" value="ECO:0007669"/>
    <property type="project" value="UniProtKB-UniRule"/>
</dbReference>
<keyword evidence="8 12" id="KW-0862">Zinc</keyword>
<keyword evidence="16" id="KW-1185">Reference proteome</keyword>
<sequence>MGPPSSSKFPSSLPGNMSHPNLQRKEKGTSLFFVGYAETFGCRAVNCNAQESRSSKRIPCPLDPKHSCFEDRLQHHLSICNARERCDVPYFNRNINLDSNTDNNNNNKEINIVSDERLQYGSRICNLNHFDEYVGEIKEEILHHTSLDKELSIQSYGLGVLRHLTQNASLLGHMQHKELLQPKVPTCYVEFGAGRGQLTQWLTESVQNLDLATFLLVDRGAQRYKADARLKYK</sequence>
<comment type="similarity">
    <text evidence="1 12">Belongs to the methyltransferase TRM13 family.</text>
</comment>
<organism evidence="15 16">
    <name type="scientific">Meganyctiphanes norvegica</name>
    <name type="common">Northern krill</name>
    <name type="synonym">Thysanopoda norvegica</name>
    <dbReference type="NCBI Taxonomy" id="48144"/>
    <lineage>
        <taxon>Eukaryota</taxon>
        <taxon>Metazoa</taxon>
        <taxon>Ecdysozoa</taxon>
        <taxon>Arthropoda</taxon>
        <taxon>Crustacea</taxon>
        <taxon>Multicrustacea</taxon>
        <taxon>Malacostraca</taxon>
        <taxon>Eumalacostraca</taxon>
        <taxon>Eucarida</taxon>
        <taxon>Euphausiacea</taxon>
        <taxon>Euphausiidae</taxon>
        <taxon>Meganyctiphanes</taxon>
    </lineage>
</organism>
<evidence type="ECO:0000256" key="9">
    <source>
        <dbReference type="ARBA" id="ARBA00048165"/>
    </source>
</evidence>
<gene>
    <name evidence="15" type="ORF">MNOR_LOCUS28554</name>
</gene>
<keyword evidence="6 12" id="KW-0479">Metal-binding</keyword>
<dbReference type="PANTHER" id="PTHR12998:SF0">
    <property type="entry name" value="TRNA:M(4)X MODIFICATION ENZYME TRM13 HOMOLOG"/>
    <property type="match status" value="1"/>
</dbReference>
<comment type="function">
    <text evidence="12">tRNA methylase which 2'-O-methylates cytidine(4) in tRNA(Pro) and tRNA(Gly)(GCC), and adenosine(4) in tRNA(His).</text>
</comment>
<keyword evidence="4 12" id="KW-0949">S-adenosyl-L-methionine</keyword>
<evidence type="ECO:0000256" key="2">
    <source>
        <dbReference type="ARBA" id="ARBA00022603"/>
    </source>
</evidence>
<reference evidence="15 16" key="1">
    <citation type="submission" date="2024-05" db="EMBL/GenBank/DDBJ databases">
        <authorList>
            <person name="Wallberg A."/>
        </authorList>
    </citation>
    <scope>NUCLEOTIDE SEQUENCE [LARGE SCALE GENOMIC DNA]</scope>
</reference>
<keyword evidence="3 12" id="KW-0808">Transferase</keyword>
<evidence type="ECO:0000259" key="14">
    <source>
        <dbReference type="PROSITE" id="PS51800"/>
    </source>
</evidence>
<evidence type="ECO:0000256" key="12">
    <source>
        <dbReference type="RuleBase" id="RU367103"/>
    </source>
</evidence>
<evidence type="ECO:0000256" key="3">
    <source>
        <dbReference type="ARBA" id="ARBA00022679"/>
    </source>
</evidence>
<keyword evidence="2 12" id="KW-0489">Methyltransferase</keyword>
<evidence type="ECO:0000256" key="5">
    <source>
        <dbReference type="ARBA" id="ARBA00022694"/>
    </source>
</evidence>
<keyword evidence="7 12" id="KW-0863">Zinc-finger</keyword>
<protein>
    <recommendedName>
        <fullName evidence="12">tRNA:m(4)X modification enzyme TRM13</fullName>
        <ecNumber evidence="12">2.1.1.225</ecNumber>
    </recommendedName>
</protein>
<feature type="compositionally biased region" description="Low complexity" evidence="13">
    <location>
        <begin position="1"/>
        <end position="14"/>
    </location>
</feature>
<dbReference type="AlphaFoldDB" id="A0AAV2RRK8"/>
<feature type="non-terminal residue" evidence="15">
    <location>
        <position position="233"/>
    </location>
</feature>
<dbReference type="GO" id="GO:0030488">
    <property type="term" value="P:tRNA methylation"/>
    <property type="evidence" value="ECO:0007669"/>
    <property type="project" value="InterPro"/>
</dbReference>
<dbReference type="InterPro" id="IPR039044">
    <property type="entry name" value="Trm13"/>
</dbReference>
<dbReference type="InterPro" id="IPR007871">
    <property type="entry name" value="Methyltransferase_TRM13"/>
</dbReference>
<accession>A0AAV2RRK8</accession>
<comment type="catalytic activity">
    <reaction evidence="10 12">
        <text>cytidine(4) in tRNA(Gly)(GCC) + S-adenosyl-L-methionine = 2'-O-methylcytidine(4) in tRNA(Gly)(GCC) + S-adenosyl-L-homocysteine + H(+)</text>
        <dbReference type="Rhea" id="RHEA:43192"/>
        <dbReference type="Rhea" id="RHEA-COMP:10399"/>
        <dbReference type="Rhea" id="RHEA-COMP:10400"/>
        <dbReference type="ChEBI" id="CHEBI:15378"/>
        <dbReference type="ChEBI" id="CHEBI:57856"/>
        <dbReference type="ChEBI" id="CHEBI:59789"/>
        <dbReference type="ChEBI" id="CHEBI:74495"/>
        <dbReference type="ChEBI" id="CHEBI:82748"/>
        <dbReference type="EC" id="2.1.1.225"/>
    </reaction>
</comment>
<dbReference type="GO" id="GO:0008270">
    <property type="term" value="F:zinc ion binding"/>
    <property type="evidence" value="ECO:0007669"/>
    <property type="project" value="UniProtKB-KW"/>
</dbReference>
<evidence type="ECO:0000313" key="16">
    <source>
        <dbReference type="Proteomes" id="UP001497623"/>
    </source>
</evidence>
<evidence type="ECO:0000256" key="1">
    <source>
        <dbReference type="ARBA" id="ARBA00005265"/>
    </source>
</evidence>
<evidence type="ECO:0000313" key="15">
    <source>
        <dbReference type="EMBL" id="CAL4140012.1"/>
    </source>
</evidence>
<dbReference type="Proteomes" id="UP001497623">
    <property type="component" value="Unassembled WGS sequence"/>
</dbReference>
<dbReference type="InterPro" id="IPR022776">
    <property type="entry name" value="TRM13/UPF0224_CHHC_Znf_dom"/>
</dbReference>
<comment type="catalytic activity">
    <reaction evidence="9 12">
        <text>cytidine(4) in tRNA(Pro) + S-adenosyl-L-methionine = 2'-O-methylcytidine(4) in tRNA(Pro) + S-adenosyl-L-homocysteine + H(+)</text>
        <dbReference type="Rhea" id="RHEA:32767"/>
        <dbReference type="Rhea" id="RHEA-COMP:10397"/>
        <dbReference type="Rhea" id="RHEA-COMP:10398"/>
        <dbReference type="ChEBI" id="CHEBI:15378"/>
        <dbReference type="ChEBI" id="CHEBI:57856"/>
        <dbReference type="ChEBI" id="CHEBI:59789"/>
        <dbReference type="ChEBI" id="CHEBI:74495"/>
        <dbReference type="ChEBI" id="CHEBI:82748"/>
        <dbReference type="EC" id="2.1.1.225"/>
    </reaction>
</comment>
<evidence type="ECO:0000256" key="10">
    <source>
        <dbReference type="ARBA" id="ARBA00048635"/>
    </source>
</evidence>
<comment type="catalytic activity">
    <reaction evidence="11 12">
        <text>adenosine(4) in tRNA(His) + S-adenosyl-L-methionine = 2'-O-methyladenosine(4) in tRNA(His) + S-adenosyl-L-homocysteine + H(+)</text>
        <dbReference type="Rhea" id="RHEA:43196"/>
        <dbReference type="Rhea" id="RHEA-COMP:10401"/>
        <dbReference type="Rhea" id="RHEA-COMP:10402"/>
        <dbReference type="ChEBI" id="CHEBI:15378"/>
        <dbReference type="ChEBI" id="CHEBI:57856"/>
        <dbReference type="ChEBI" id="CHEBI:59789"/>
        <dbReference type="ChEBI" id="CHEBI:74411"/>
        <dbReference type="ChEBI" id="CHEBI:74477"/>
        <dbReference type="EC" id="2.1.1.225"/>
    </reaction>
</comment>
<evidence type="ECO:0000256" key="11">
    <source>
        <dbReference type="ARBA" id="ARBA00049393"/>
    </source>
</evidence>
<proteinExistence type="inferred from homology"/>
<dbReference type="EMBL" id="CAXKWB010031681">
    <property type="protein sequence ID" value="CAL4140012.1"/>
    <property type="molecule type" value="Genomic_DNA"/>
</dbReference>